<name>A0A1L9S667_9EURO</name>
<proteinExistence type="predicted"/>
<dbReference type="AlphaFoldDB" id="A0A1L9S667"/>
<dbReference type="GeneID" id="34614011"/>
<protein>
    <submittedName>
        <fullName evidence="1">Uncharacterized protein</fullName>
    </submittedName>
</protein>
<dbReference type="OrthoDB" id="5083627at2759"/>
<evidence type="ECO:0000313" key="1">
    <source>
        <dbReference type="EMBL" id="OJJ42656.1"/>
    </source>
</evidence>
<dbReference type="VEuPathDB" id="FungiDB:ASPZODRAFT_20183"/>
<evidence type="ECO:0000313" key="2">
    <source>
        <dbReference type="Proteomes" id="UP000184188"/>
    </source>
</evidence>
<dbReference type="EMBL" id="KV878357">
    <property type="protein sequence ID" value="OJJ42656.1"/>
    <property type="molecule type" value="Genomic_DNA"/>
</dbReference>
<sequence>MYFDQLRKEDNHTLGWDVVVNYGVNEINKALAAAHADSDSRNSITHITFQVTGSDWKGDEYNVDYNFSLGAPIIQVTFKDTVGFICELTVPVISGIATGHNGEDKAEQTVGSDVYTFVIDGLLMGTALGGSTGAITPPDTPFIFPTDSKDGIVTIDFPTSKDMSVSIQDGRRADKKTRISFVEAHKADVCLAIAQQLRTTYKNVRLELARVNSSAAPGDAVQLQPRSFMFAVLSEKNKTVLKENILSVFIQTGSTESGTRDESRGRKWSALWLDTLRISPIYSSHTASMFFKKETIYDLMIRPAIRKHGMSSSLRSSRGTISLDLYTGQSMHRDAYVYPDPEPDRFRNYRKVSQINADPDPIALVLKTEGDAVKCRGTCTYSYKFDWMQEFGYTGDEVLSYGTVTVTNTLDKTLGTTTFVDDYALNMGCTISAGDWTRKLVPDNQDFWHKFTGGSEDIPFWVSKLDLVLDTIKMDFGSLYFFLTTNLLMPGKKVIQIDKSLGLQVVGSLYIAGDVIAS</sequence>
<dbReference type="Proteomes" id="UP000184188">
    <property type="component" value="Unassembled WGS sequence"/>
</dbReference>
<dbReference type="RefSeq" id="XP_022577166.1">
    <property type="nucleotide sequence ID" value="XM_022727547.1"/>
</dbReference>
<gene>
    <name evidence="1" type="ORF">ASPZODRAFT_20183</name>
</gene>
<organism evidence="1 2">
    <name type="scientific">Penicilliopsis zonata CBS 506.65</name>
    <dbReference type="NCBI Taxonomy" id="1073090"/>
    <lineage>
        <taxon>Eukaryota</taxon>
        <taxon>Fungi</taxon>
        <taxon>Dikarya</taxon>
        <taxon>Ascomycota</taxon>
        <taxon>Pezizomycotina</taxon>
        <taxon>Eurotiomycetes</taxon>
        <taxon>Eurotiomycetidae</taxon>
        <taxon>Eurotiales</taxon>
        <taxon>Aspergillaceae</taxon>
        <taxon>Penicilliopsis</taxon>
    </lineage>
</organism>
<reference evidence="2" key="1">
    <citation type="journal article" date="2017" name="Genome Biol.">
        <title>Comparative genomics reveals high biological diversity and specific adaptations in the industrially and medically important fungal genus Aspergillus.</title>
        <authorList>
            <person name="de Vries R.P."/>
            <person name="Riley R."/>
            <person name="Wiebenga A."/>
            <person name="Aguilar-Osorio G."/>
            <person name="Amillis S."/>
            <person name="Uchima C.A."/>
            <person name="Anderluh G."/>
            <person name="Asadollahi M."/>
            <person name="Askin M."/>
            <person name="Barry K."/>
            <person name="Battaglia E."/>
            <person name="Bayram O."/>
            <person name="Benocci T."/>
            <person name="Braus-Stromeyer S.A."/>
            <person name="Caldana C."/>
            <person name="Canovas D."/>
            <person name="Cerqueira G.C."/>
            <person name="Chen F."/>
            <person name="Chen W."/>
            <person name="Choi C."/>
            <person name="Clum A."/>
            <person name="Dos Santos R.A."/>
            <person name="Damasio A.R."/>
            <person name="Diallinas G."/>
            <person name="Emri T."/>
            <person name="Fekete E."/>
            <person name="Flipphi M."/>
            <person name="Freyberg S."/>
            <person name="Gallo A."/>
            <person name="Gournas C."/>
            <person name="Habgood R."/>
            <person name="Hainaut M."/>
            <person name="Harispe M.L."/>
            <person name="Henrissat B."/>
            <person name="Hilden K.S."/>
            <person name="Hope R."/>
            <person name="Hossain A."/>
            <person name="Karabika E."/>
            <person name="Karaffa L."/>
            <person name="Karanyi Z."/>
            <person name="Krasevec N."/>
            <person name="Kuo A."/>
            <person name="Kusch H."/>
            <person name="LaButti K."/>
            <person name="Lagendijk E.L."/>
            <person name="Lapidus A."/>
            <person name="Levasseur A."/>
            <person name="Lindquist E."/>
            <person name="Lipzen A."/>
            <person name="Logrieco A.F."/>
            <person name="MacCabe A."/>
            <person name="Maekelae M.R."/>
            <person name="Malavazi I."/>
            <person name="Melin P."/>
            <person name="Meyer V."/>
            <person name="Mielnichuk N."/>
            <person name="Miskei M."/>
            <person name="Molnar A.P."/>
            <person name="Mule G."/>
            <person name="Ngan C.Y."/>
            <person name="Orejas M."/>
            <person name="Orosz E."/>
            <person name="Ouedraogo J.P."/>
            <person name="Overkamp K.M."/>
            <person name="Park H.-S."/>
            <person name="Perrone G."/>
            <person name="Piumi F."/>
            <person name="Punt P.J."/>
            <person name="Ram A.F."/>
            <person name="Ramon A."/>
            <person name="Rauscher S."/>
            <person name="Record E."/>
            <person name="Riano-Pachon D.M."/>
            <person name="Robert V."/>
            <person name="Roehrig J."/>
            <person name="Ruller R."/>
            <person name="Salamov A."/>
            <person name="Salih N.S."/>
            <person name="Samson R.A."/>
            <person name="Sandor E."/>
            <person name="Sanguinetti M."/>
            <person name="Schuetze T."/>
            <person name="Sepcic K."/>
            <person name="Shelest E."/>
            <person name="Sherlock G."/>
            <person name="Sophianopoulou V."/>
            <person name="Squina F.M."/>
            <person name="Sun H."/>
            <person name="Susca A."/>
            <person name="Todd R.B."/>
            <person name="Tsang A."/>
            <person name="Unkles S.E."/>
            <person name="van de Wiele N."/>
            <person name="van Rossen-Uffink D."/>
            <person name="Oliveira J.V."/>
            <person name="Vesth T.C."/>
            <person name="Visser J."/>
            <person name="Yu J.-H."/>
            <person name="Zhou M."/>
            <person name="Andersen M.R."/>
            <person name="Archer D.B."/>
            <person name="Baker S.E."/>
            <person name="Benoit I."/>
            <person name="Brakhage A.A."/>
            <person name="Braus G.H."/>
            <person name="Fischer R."/>
            <person name="Frisvad J.C."/>
            <person name="Goldman G.H."/>
            <person name="Houbraken J."/>
            <person name="Oakley B."/>
            <person name="Pocsi I."/>
            <person name="Scazzocchio C."/>
            <person name="Seiboth B."/>
            <person name="vanKuyk P.A."/>
            <person name="Wortman J."/>
            <person name="Dyer P.S."/>
            <person name="Grigoriev I.V."/>
        </authorList>
    </citation>
    <scope>NUCLEOTIDE SEQUENCE [LARGE SCALE GENOMIC DNA]</scope>
    <source>
        <strain evidence="2">CBS 506.65</strain>
    </source>
</reference>
<keyword evidence="2" id="KW-1185">Reference proteome</keyword>
<accession>A0A1L9S667</accession>